<dbReference type="GO" id="GO:0032259">
    <property type="term" value="P:methylation"/>
    <property type="evidence" value="ECO:0007669"/>
    <property type="project" value="UniProtKB-KW"/>
</dbReference>
<dbReference type="Proteomes" id="UP000324973">
    <property type="component" value="Unassembled WGS sequence"/>
</dbReference>
<protein>
    <submittedName>
        <fullName evidence="2">Class I SAM-dependent methyltransferase</fullName>
    </submittedName>
</protein>
<keyword evidence="2" id="KW-0808">Transferase</keyword>
<dbReference type="EMBL" id="VTFT01000001">
    <property type="protein sequence ID" value="TYT26591.1"/>
    <property type="molecule type" value="Genomic_DNA"/>
</dbReference>
<reference evidence="2 3" key="1">
    <citation type="submission" date="2019-08" db="EMBL/GenBank/DDBJ databases">
        <title>Luteimonas viscosus sp. nov., isolated from soil of a sunflower field.</title>
        <authorList>
            <person name="Jianli Z."/>
            <person name="Ying Z."/>
        </authorList>
    </citation>
    <scope>NUCLEOTIDE SEQUENCE [LARGE SCALE GENOMIC DNA]</scope>
    <source>
        <strain evidence="2 3">XBU10</strain>
    </source>
</reference>
<comment type="caution">
    <text evidence="2">The sequence shown here is derived from an EMBL/GenBank/DDBJ whole genome shotgun (WGS) entry which is preliminary data.</text>
</comment>
<dbReference type="OrthoDB" id="5974463at2"/>
<keyword evidence="3" id="KW-1185">Reference proteome</keyword>
<dbReference type="InterPro" id="IPR050508">
    <property type="entry name" value="Methyltransf_Superfamily"/>
</dbReference>
<evidence type="ECO:0000259" key="1">
    <source>
        <dbReference type="Pfam" id="PF08241"/>
    </source>
</evidence>
<organism evidence="2 3">
    <name type="scientific">Luteimonas viscosa</name>
    <dbReference type="NCBI Taxonomy" id="1132694"/>
    <lineage>
        <taxon>Bacteria</taxon>
        <taxon>Pseudomonadati</taxon>
        <taxon>Pseudomonadota</taxon>
        <taxon>Gammaproteobacteria</taxon>
        <taxon>Lysobacterales</taxon>
        <taxon>Lysobacteraceae</taxon>
        <taxon>Luteimonas</taxon>
    </lineage>
</organism>
<evidence type="ECO:0000313" key="3">
    <source>
        <dbReference type="Proteomes" id="UP000324973"/>
    </source>
</evidence>
<keyword evidence="2" id="KW-0489">Methyltransferase</keyword>
<name>A0A5D4XS58_9GAMM</name>
<proteinExistence type="predicted"/>
<dbReference type="InterPro" id="IPR029063">
    <property type="entry name" value="SAM-dependent_MTases_sf"/>
</dbReference>
<dbReference type="CDD" id="cd02440">
    <property type="entry name" value="AdoMet_MTases"/>
    <property type="match status" value="1"/>
</dbReference>
<dbReference type="GO" id="GO:0008757">
    <property type="term" value="F:S-adenosylmethionine-dependent methyltransferase activity"/>
    <property type="evidence" value="ECO:0007669"/>
    <property type="project" value="InterPro"/>
</dbReference>
<gene>
    <name evidence="2" type="ORF">FZO89_10170</name>
</gene>
<dbReference type="InterPro" id="IPR013216">
    <property type="entry name" value="Methyltransf_11"/>
</dbReference>
<dbReference type="Pfam" id="PF08241">
    <property type="entry name" value="Methyltransf_11"/>
    <property type="match status" value="1"/>
</dbReference>
<feature type="domain" description="Methyltransferase type 11" evidence="1">
    <location>
        <begin position="94"/>
        <end position="192"/>
    </location>
</feature>
<accession>A0A5D4XS58</accession>
<dbReference type="SUPFAM" id="SSF53335">
    <property type="entry name" value="S-adenosyl-L-methionine-dependent methyltransferases"/>
    <property type="match status" value="1"/>
</dbReference>
<dbReference type="Gene3D" id="3.40.50.150">
    <property type="entry name" value="Vaccinia Virus protein VP39"/>
    <property type="match status" value="1"/>
</dbReference>
<sequence>MCDALPPPSFLRPRFAATLARSPPRVLRTGMIEVHPPENNDDTNSSTRRRVWSTHWRRGPLHSLSGSFALNYEGSIRRFWIEAFSPLGATHRILDVGTGNGPLPALLCELGSPDMPRVDAVDSADIDPAWLAAAPARCRDALRFHPDTPAERLPFADDTFDLVVSQYGLEYAEPERAIPEVARVLRPSGSVALIVHHAGSRLADVAREEIRLGEWLHAQGQLMATASAIFPYLAIAAQGRGEHLAADPDAGAARDALNAAMRQLDDEAARSPCPDLLFEARDVVGALMQRLLARTITLEQARAAHAAHASALDDAVFRQRELLRHALDADAVAAFSSVLQSSGLSDADVAPLFHEQYLVGWTIRATGPAHGGGAGGNG</sequence>
<evidence type="ECO:0000313" key="2">
    <source>
        <dbReference type="EMBL" id="TYT26591.1"/>
    </source>
</evidence>
<dbReference type="PANTHER" id="PTHR42912">
    <property type="entry name" value="METHYLTRANSFERASE"/>
    <property type="match status" value="1"/>
</dbReference>
<dbReference type="AlphaFoldDB" id="A0A5D4XS58"/>